<organism evidence="3 4">
    <name type="scientific">Pseudomonas nunensis</name>
    <dbReference type="NCBI Taxonomy" id="2961896"/>
    <lineage>
        <taxon>Bacteria</taxon>
        <taxon>Pseudomonadati</taxon>
        <taxon>Pseudomonadota</taxon>
        <taxon>Gammaproteobacteria</taxon>
        <taxon>Pseudomonadales</taxon>
        <taxon>Pseudomonadaceae</taxon>
        <taxon>Pseudomonas</taxon>
    </lineage>
</organism>
<keyword evidence="4" id="KW-1185">Reference proteome</keyword>
<accession>A0ABY5EN62</accession>
<evidence type="ECO:0000259" key="2">
    <source>
        <dbReference type="Pfam" id="PF20455"/>
    </source>
</evidence>
<gene>
    <name evidence="3" type="ORF">NK667_07670</name>
</gene>
<dbReference type="EMBL" id="CP101125">
    <property type="protein sequence ID" value="UTO16215.1"/>
    <property type="molecule type" value="Genomic_DNA"/>
</dbReference>
<name>A0ABY5EN62_9PSED</name>
<dbReference type="RefSeq" id="WP_236708565.1">
    <property type="nucleotide sequence ID" value="NZ_CP101125.1"/>
</dbReference>
<feature type="domain" description="DUF6708" evidence="2">
    <location>
        <begin position="120"/>
        <end position="282"/>
    </location>
</feature>
<dbReference type="Proteomes" id="UP001059607">
    <property type="component" value="Chromosome"/>
</dbReference>
<keyword evidence="1" id="KW-0472">Membrane</keyword>
<reference evidence="3" key="1">
    <citation type="submission" date="2022-07" db="EMBL/GenBank/DDBJ databases">
        <title>Pseudomonas nunamit sp. nov. an antifungal species isolated from Greenland.</title>
        <authorList>
            <person name="Ntana F."/>
            <person name="Hennessy R.C."/>
            <person name="Zervas A."/>
            <person name="Stougaard P."/>
        </authorList>
    </citation>
    <scope>NUCLEOTIDE SEQUENCE</scope>
    <source>
        <strain evidence="3">In5</strain>
    </source>
</reference>
<keyword evidence="1" id="KW-0812">Transmembrane</keyword>
<feature type="transmembrane region" description="Helical" evidence="1">
    <location>
        <begin position="257"/>
        <end position="275"/>
    </location>
</feature>
<feature type="transmembrane region" description="Helical" evidence="1">
    <location>
        <begin position="68"/>
        <end position="88"/>
    </location>
</feature>
<sequence length="350" mass="40153">MLKDKYDRLPHAGDFEKESGTEIIYISPKPLPTGLPAVSSRQLHRDANDIYLDFTLTRGAFAFMARGAIGSVICMLVFFFWASVFGAWLRTHHQPFLSGFNNLFMSSVVWGFLGFLTIMYLCIFCYVVRQVSTHPPIRFNRQRREVVCVPYRGAKPRYVAWESVIACVSVGRLITQYAVMPEFKLMMGLRDADNGDVLWVSVPSGNLDEAVSEWEAIRSYMEEGPSALPPPQPEEFEEGTVAYFHMRRKGYHSDHSFFRYFAGFLMIQFLSGWTLPCYISGWVNNRIKAGFPKEVQKWSQSLPSEQHAMPSEELTRESTEIRKAFAKGQNLLDYFKVKFAEPTQKSESFT</sequence>
<keyword evidence="1" id="KW-1133">Transmembrane helix</keyword>
<evidence type="ECO:0000313" key="4">
    <source>
        <dbReference type="Proteomes" id="UP001059607"/>
    </source>
</evidence>
<proteinExistence type="predicted"/>
<dbReference type="Pfam" id="PF20455">
    <property type="entry name" value="DUF6708"/>
    <property type="match status" value="1"/>
</dbReference>
<dbReference type="InterPro" id="IPR046554">
    <property type="entry name" value="DUF6708"/>
</dbReference>
<feature type="transmembrane region" description="Helical" evidence="1">
    <location>
        <begin position="108"/>
        <end position="128"/>
    </location>
</feature>
<protein>
    <recommendedName>
        <fullName evidence="2">DUF6708 domain-containing protein</fullName>
    </recommendedName>
</protein>
<evidence type="ECO:0000256" key="1">
    <source>
        <dbReference type="SAM" id="Phobius"/>
    </source>
</evidence>
<evidence type="ECO:0000313" key="3">
    <source>
        <dbReference type="EMBL" id="UTO16215.1"/>
    </source>
</evidence>